<organism evidence="1">
    <name type="scientific">Anguilla anguilla</name>
    <name type="common">European freshwater eel</name>
    <name type="synonym">Muraena anguilla</name>
    <dbReference type="NCBI Taxonomy" id="7936"/>
    <lineage>
        <taxon>Eukaryota</taxon>
        <taxon>Metazoa</taxon>
        <taxon>Chordata</taxon>
        <taxon>Craniata</taxon>
        <taxon>Vertebrata</taxon>
        <taxon>Euteleostomi</taxon>
        <taxon>Actinopterygii</taxon>
        <taxon>Neopterygii</taxon>
        <taxon>Teleostei</taxon>
        <taxon>Anguilliformes</taxon>
        <taxon>Anguillidae</taxon>
        <taxon>Anguilla</taxon>
    </lineage>
</organism>
<name>A0A0E9TZC0_ANGAN</name>
<reference evidence="1" key="2">
    <citation type="journal article" date="2015" name="Fish Shellfish Immunol.">
        <title>Early steps in the European eel (Anguilla anguilla)-Vibrio vulnificus interaction in the gills: Role of the RtxA13 toxin.</title>
        <authorList>
            <person name="Callol A."/>
            <person name="Pajuelo D."/>
            <person name="Ebbesson L."/>
            <person name="Teles M."/>
            <person name="MacKenzie S."/>
            <person name="Amaro C."/>
        </authorList>
    </citation>
    <scope>NUCLEOTIDE SEQUENCE</scope>
</reference>
<evidence type="ECO:0000313" key="1">
    <source>
        <dbReference type="EMBL" id="JAH58088.1"/>
    </source>
</evidence>
<sequence>MTVIPSKLVNRCSGMLTRSVDLENAMCSFS</sequence>
<dbReference type="AlphaFoldDB" id="A0A0E9TZC0"/>
<protein>
    <submittedName>
        <fullName evidence="1">Uncharacterized protein</fullName>
    </submittedName>
</protein>
<accession>A0A0E9TZC0</accession>
<reference evidence="1" key="1">
    <citation type="submission" date="2014-11" db="EMBL/GenBank/DDBJ databases">
        <authorList>
            <person name="Amaro Gonzalez C."/>
        </authorList>
    </citation>
    <scope>NUCLEOTIDE SEQUENCE</scope>
</reference>
<proteinExistence type="predicted"/>
<dbReference type="EMBL" id="GBXM01050489">
    <property type="protein sequence ID" value="JAH58088.1"/>
    <property type="molecule type" value="Transcribed_RNA"/>
</dbReference>